<evidence type="ECO:0000313" key="7">
    <source>
        <dbReference type="Proteomes" id="UP000325797"/>
    </source>
</evidence>
<evidence type="ECO:0000313" key="6">
    <source>
        <dbReference type="EMBL" id="QEX20365.1"/>
    </source>
</evidence>
<name>A0A5J6MUD6_9PROT</name>
<dbReference type="CDD" id="cd01536">
    <property type="entry name" value="PBP1_ABC_sugar_binding-like"/>
    <property type="match status" value="1"/>
</dbReference>
<feature type="chain" id="PRO_5023893301" evidence="4">
    <location>
        <begin position="24"/>
        <end position="337"/>
    </location>
</feature>
<dbReference type="Pfam" id="PF13407">
    <property type="entry name" value="Peripla_BP_4"/>
    <property type="match status" value="1"/>
</dbReference>
<evidence type="ECO:0000256" key="2">
    <source>
        <dbReference type="ARBA" id="ARBA00007639"/>
    </source>
</evidence>
<evidence type="ECO:0000256" key="1">
    <source>
        <dbReference type="ARBA" id="ARBA00004196"/>
    </source>
</evidence>
<dbReference type="PANTHER" id="PTHR46847:SF1">
    <property type="entry name" value="D-ALLOSE-BINDING PERIPLASMIC PROTEIN-RELATED"/>
    <property type="match status" value="1"/>
</dbReference>
<dbReference type="InterPro" id="IPR025997">
    <property type="entry name" value="SBP_2_dom"/>
</dbReference>
<evidence type="ECO:0000256" key="3">
    <source>
        <dbReference type="ARBA" id="ARBA00022729"/>
    </source>
</evidence>
<dbReference type="GO" id="GO:0030246">
    <property type="term" value="F:carbohydrate binding"/>
    <property type="evidence" value="ECO:0007669"/>
    <property type="project" value="UniProtKB-ARBA"/>
</dbReference>
<dbReference type="Proteomes" id="UP000325797">
    <property type="component" value="Chromosome"/>
</dbReference>
<dbReference type="GO" id="GO:0030313">
    <property type="term" value="C:cell envelope"/>
    <property type="evidence" value="ECO:0007669"/>
    <property type="project" value="UniProtKB-SubCell"/>
</dbReference>
<proteinExistence type="inferred from homology"/>
<dbReference type="SUPFAM" id="SSF53822">
    <property type="entry name" value="Periplasmic binding protein-like I"/>
    <property type="match status" value="1"/>
</dbReference>
<reference evidence="6 7" key="1">
    <citation type="submission" date="2019-08" db="EMBL/GenBank/DDBJ databases">
        <title>Hyperibacter terrae gen. nov., sp. nov. and Hyperibacter viscosus sp. nov., two new members in the family Rhodospirillaceae isolated from the rhizosphere of Hypericum perforatum.</title>
        <authorList>
            <person name="Noviana Z."/>
        </authorList>
    </citation>
    <scope>NUCLEOTIDE SEQUENCE [LARGE SCALE GENOMIC DNA]</scope>
    <source>
        <strain evidence="6 7">R5959</strain>
    </source>
</reference>
<sequence>MARHRILAALCAGLLLGSSAAMADGLVDPGHAPYVDSLKGKKVAFLPLATGFDLAEGWASGIRQTVESFGGSFEIRDPNWNTSAGAQALTELISEKPDLIVVHNPDVQSYARLNEKAEKAGIYVVQVNMRSTFSTDAFVGADWLEVGHAEANALVTKCGAGSGTSGKVAIVQGVLTAATSVYQIGPILDVFAQHPEIKVVSNQAADWDASKARALTATVLQQNPDLCGLISFWDGMALGSSAAISEAGLTGKVYVVTNGGGEKMACDNLESGGFDEYVSFDVPRQAADMSAIIKVLLQSGLKPGAMKVSLYTPNKILTKDTLKPDSCWSMKDLPKQG</sequence>
<dbReference type="InterPro" id="IPR028082">
    <property type="entry name" value="Peripla_BP_I"/>
</dbReference>
<dbReference type="Gene3D" id="3.40.50.2300">
    <property type="match status" value="2"/>
</dbReference>
<dbReference type="PANTHER" id="PTHR46847">
    <property type="entry name" value="D-ALLOSE-BINDING PERIPLASMIC PROTEIN-RELATED"/>
    <property type="match status" value="1"/>
</dbReference>
<dbReference type="KEGG" id="hadh:FRZ61_02820"/>
<accession>A0A5J6MUD6</accession>
<evidence type="ECO:0000259" key="5">
    <source>
        <dbReference type="Pfam" id="PF13407"/>
    </source>
</evidence>
<keyword evidence="7" id="KW-1185">Reference proteome</keyword>
<organism evidence="6 7">
    <name type="scientific">Hypericibacter adhaerens</name>
    <dbReference type="NCBI Taxonomy" id="2602016"/>
    <lineage>
        <taxon>Bacteria</taxon>
        <taxon>Pseudomonadati</taxon>
        <taxon>Pseudomonadota</taxon>
        <taxon>Alphaproteobacteria</taxon>
        <taxon>Rhodospirillales</taxon>
        <taxon>Dongiaceae</taxon>
        <taxon>Hypericibacter</taxon>
    </lineage>
</organism>
<gene>
    <name evidence="6" type="ORF">FRZ61_02820</name>
</gene>
<comment type="subcellular location">
    <subcellularLocation>
        <location evidence="1">Cell envelope</location>
    </subcellularLocation>
</comment>
<feature type="domain" description="Periplasmic binding protein" evidence="5">
    <location>
        <begin position="44"/>
        <end position="298"/>
    </location>
</feature>
<comment type="similarity">
    <text evidence="2">Belongs to the bacterial solute-binding protein 2 family.</text>
</comment>
<dbReference type="EMBL" id="CP042582">
    <property type="protein sequence ID" value="QEX20365.1"/>
    <property type="molecule type" value="Genomic_DNA"/>
</dbReference>
<dbReference type="RefSeq" id="WP_151114604.1">
    <property type="nucleotide sequence ID" value="NZ_CP042582.1"/>
</dbReference>
<protein>
    <submittedName>
        <fullName evidence="6">ABC transporter substrate-binding protein</fullName>
    </submittedName>
</protein>
<evidence type="ECO:0000256" key="4">
    <source>
        <dbReference type="SAM" id="SignalP"/>
    </source>
</evidence>
<feature type="signal peptide" evidence="4">
    <location>
        <begin position="1"/>
        <end position="23"/>
    </location>
</feature>
<dbReference type="AlphaFoldDB" id="A0A5J6MUD6"/>
<dbReference type="OrthoDB" id="9781890at2"/>
<keyword evidence="3 4" id="KW-0732">Signal</keyword>